<accession>A0A0C9PL99</accession>
<organism evidence="2">
    <name type="scientific">Fopius arisanus</name>
    <dbReference type="NCBI Taxonomy" id="64838"/>
    <lineage>
        <taxon>Eukaryota</taxon>
        <taxon>Metazoa</taxon>
        <taxon>Ecdysozoa</taxon>
        <taxon>Arthropoda</taxon>
        <taxon>Hexapoda</taxon>
        <taxon>Insecta</taxon>
        <taxon>Pterygota</taxon>
        <taxon>Neoptera</taxon>
        <taxon>Endopterygota</taxon>
        <taxon>Hymenoptera</taxon>
        <taxon>Apocrita</taxon>
        <taxon>Ichneumonoidea</taxon>
        <taxon>Braconidae</taxon>
        <taxon>Opiinae</taxon>
        <taxon>Fopius</taxon>
    </lineage>
</organism>
<dbReference type="AlphaFoldDB" id="A0A0C9PL99"/>
<protein>
    <submittedName>
        <fullName evidence="2">p95 protein</fullName>
    </submittedName>
</protein>
<dbReference type="EMBL" id="GBYB01001793">
    <property type="protein sequence ID" value="JAG71560.1"/>
    <property type="molecule type" value="Transcribed_RNA"/>
</dbReference>
<gene>
    <name evidence="2" type="primary">p95</name>
    <name evidence="2" type="ORF">g.67404</name>
</gene>
<sequence>MDGYFLILCIVCMITILFYYILNIVPNETDPIKLFLMIQDQDYDARAFTLRYDKKRHKYENYFLSSGEANYKKSFDAYPVDKTGNFITTVYDNHGDLKYDDINGGYKILGVNTSFPCPDGYEGKLCQLKPLCRNPEDNNAKLPLSDTQFNELGIFRNDTQLTLSRQRRKRKIPLYHNRIYIQCKTKGKYDLIACPTNKLLDVNMMRCDYYDVCEDHLNGYKHNYQINTSDSPLLKNEYYLCVNNKSERVKCADDTVFSLVNNGCIQENICYNKKNATLPIDANNYIQCNNDQGVKKHCASGVVTLEDGALSCKTQNTCTPHILKEITNMLTYNYGRIKCTANDEEQLITCDYTLNKRQWKYNWGADFTIDIDWPKKILDIDNDQCVEPTDSIITNSIMKIKWSPLMREMWDWDIIKECFICPNGNYVWDYDNNVLRQNKDGKWLTFDENTVEYKTADPSFPCHETLGYEMLQNIWWEAEFIGRPYRFCVAPALSGSYNACYWPIKINLDSGIVGYRVDICQYDDKRNMNIIEIVSDKPPFGFKETVEKNNLLELLNGESIPKENPNDFVWWSIAAGKFSNFTFISPTITKTHTISSPQNIDITQNQTFTILFNLYLENQIEPINNELGCSRNGLYKYEISGDFTSNTSLIVKAGFIVFEIINSQLKVDYIEPLTLTNNLQLK</sequence>
<keyword evidence="1" id="KW-1133">Transmembrane helix</keyword>
<feature type="transmembrane region" description="Helical" evidence="1">
    <location>
        <begin position="5"/>
        <end position="22"/>
    </location>
</feature>
<evidence type="ECO:0000313" key="2">
    <source>
        <dbReference type="EMBL" id="JAG71560.1"/>
    </source>
</evidence>
<name>A0A0C9PL99_9HYME</name>
<proteinExistence type="predicted"/>
<reference evidence="2" key="1">
    <citation type="submission" date="2015-01" db="EMBL/GenBank/DDBJ databases">
        <title>Transcriptome Assembly of Fopius arisanus.</title>
        <authorList>
            <person name="Geib S."/>
        </authorList>
    </citation>
    <scope>NUCLEOTIDE SEQUENCE</scope>
</reference>
<keyword evidence="1" id="KW-0812">Transmembrane</keyword>
<keyword evidence="1" id="KW-0472">Membrane</keyword>
<evidence type="ECO:0000256" key="1">
    <source>
        <dbReference type="SAM" id="Phobius"/>
    </source>
</evidence>